<keyword evidence="5" id="KW-1185">Reference proteome</keyword>
<organism evidence="4 5">
    <name type="scientific">Punica granatum</name>
    <name type="common">Pomegranate</name>
    <dbReference type="NCBI Taxonomy" id="22663"/>
    <lineage>
        <taxon>Eukaryota</taxon>
        <taxon>Viridiplantae</taxon>
        <taxon>Streptophyta</taxon>
        <taxon>Embryophyta</taxon>
        <taxon>Tracheophyta</taxon>
        <taxon>Spermatophyta</taxon>
        <taxon>Magnoliopsida</taxon>
        <taxon>eudicotyledons</taxon>
        <taxon>Gunneridae</taxon>
        <taxon>Pentapetalae</taxon>
        <taxon>rosids</taxon>
        <taxon>malvids</taxon>
        <taxon>Myrtales</taxon>
        <taxon>Lythraceae</taxon>
        <taxon>Punica</taxon>
    </lineage>
</organism>
<keyword evidence="1 2" id="KW-0732">Signal</keyword>
<feature type="signal peptide" evidence="2">
    <location>
        <begin position="1"/>
        <end position="22"/>
    </location>
</feature>
<dbReference type="Proteomes" id="UP000233551">
    <property type="component" value="Unassembled WGS sequence"/>
</dbReference>
<feature type="chain" id="PRO_5014168059" description="Prolamin-like domain-containing protein" evidence="2">
    <location>
        <begin position="23"/>
        <end position="130"/>
    </location>
</feature>
<evidence type="ECO:0000256" key="1">
    <source>
        <dbReference type="ARBA" id="ARBA00022729"/>
    </source>
</evidence>
<evidence type="ECO:0000313" key="5">
    <source>
        <dbReference type="Proteomes" id="UP000233551"/>
    </source>
</evidence>
<accession>A0A2I0IDV7</accession>
<protein>
    <recommendedName>
        <fullName evidence="3">Prolamin-like domain-containing protein</fullName>
    </recommendedName>
</protein>
<name>A0A2I0IDV7_PUNGR</name>
<proteinExistence type="predicted"/>
<dbReference type="AlphaFoldDB" id="A0A2I0IDV7"/>
<dbReference type="EMBL" id="PGOL01003224">
    <property type="protein sequence ID" value="PKI42161.1"/>
    <property type="molecule type" value="Genomic_DNA"/>
</dbReference>
<comment type="caution">
    <text evidence="4">The sequence shown here is derived from an EMBL/GenBank/DDBJ whole genome shotgun (WGS) entry which is preliminary data.</text>
</comment>
<evidence type="ECO:0000259" key="3">
    <source>
        <dbReference type="Pfam" id="PF05617"/>
    </source>
</evidence>
<evidence type="ECO:0000256" key="2">
    <source>
        <dbReference type="SAM" id="SignalP"/>
    </source>
</evidence>
<feature type="domain" description="Prolamin-like" evidence="3">
    <location>
        <begin position="37"/>
        <end position="87"/>
    </location>
</feature>
<gene>
    <name evidence="4" type="ORF">CRG98_037450</name>
</gene>
<evidence type="ECO:0000313" key="4">
    <source>
        <dbReference type="EMBL" id="PKI42161.1"/>
    </source>
</evidence>
<sequence length="130" mass="14021">MGLLNGFCSLMILLTINTVVLSPNFNPVAAQVDVKTCANGTMTKQCGESIRLRVAMNVGPPPTTDCCAQLVKVGKPCHDAYVQDVIPINRRKAKSYSKQQPSRVRLVLLSPRPSIPGHIPRSLAAEDQPG</sequence>
<dbReference type="InterPro" id="IPR008502">
    <property type="entry name" value="Prolamin-like"/>
</dbReference>
<reference evidence="4 5" key="1">
    <citation type="submission" date="2017-11" db="EMBL/GenBank/DDBJ databases">
        <title>De-novo sequencing of pomegranate (Punica granatum L.) genome.</title>
        <authorList>
            <person name="Akparov Z."/>
            <person name="Amiraslanov A."/>
            <person name="Hajiyeva S."/>
            <person name="Abbasov M."/>
            <person name="Kaur K."/>
            <person name="Hamwieh A."/>
            <person name="Solovyev V."/>
            <person name="Salamov A."/>
            <person name="Braich B."/>
            <person name="Kosarev P."/>
            <person name="Mahmoud A."/>
            <person name="Hajiyev E."/>
            <person name="Babayeva S."/>
            <person name="Izzatullayeva V."/>
            <person name="Mammadov A."/>
            <person name="Mammadov A."/>
            <person name="Sharifova S."/>
            <person name="Ojaghi J."/>
            <person name="Eynullazada K."/>
            <person name="Bayramov B."/>
            <person name="Abdulazimova A."/>
            <person name="Shahmuradov I."/>
        </authorList>
    </citation>
    <scope>NUCLEOTIDE SEQUENCE [LARGE SCALE GENOMIC DNA]</scope>
    <source>
        <strain evidence="5">cv. AG2017</strain>
        <tissue evidence="4">Leaf</tissue>
    </source>
</reference>
<dbReference type="Pfam" id="PF05617">
    <property type="entry name" value="Prolamin_like"/>
    <property type="match status" value="1"/>
</dbReference>